<dbReference type="Proteomes" id="UP000460654">
    <property type="component" value="Unassembled WGS sequence"/>
</dbReference>
<name>A0A8T9CKN0_ECOLX</name>
<sequence>HLPPEVRCPRCASVHTTLISEFGSTACKALYRCDSCREPFDYFKCI</sequence>
<protein>
    <submittedName>
        <fullName evidence="2">Phenylacetate-CoA oxygenase subunit PaaJ</fullName>
    </submittedName>
</protein>
<organism evidence="2 3">
    <name type="scientific">Escherichia coli</name>
    <dbReference type="NCBI Taxonomy" id="562"/>
    <lineage>
        <taxon>Bacteria</taxon>
        <taxon>Pseudomonadati</taxon>
        <taxon>Pseudomonadota</taxon>
        <taxon>Gammaproteobacteria</taxon>
        <taxon>Enterobacterales</taxon>
        <taxon>Enterobacteriaceae</taxon>
        <taxon>Escherichia</taxon>
    </lineage>
</organism>
<comment type="caution">
    <text evidence="2">The sequence shown here is derived from an EMBL/GenBank/DDBJ whole genome shotgun (WGS) entry which is preliminary data.</text>
</comment>
<dbReference type="InterPro" id="IPR056572">
    <property type="entry name" value="Zn_ribbon_PaaD"/>
</dbReference>
<accession>A0A8T9CKN0</accession>
<evidence type="ECO:0000313" key="3">
    <source>
        <dbReference type="Proteomes" id="UP000460654"/>
    </source>
</evidence>
<dbReference type="Pfam" id="PF23451">
    <property type="entry name" value="Zn_ribbon_PaaD"/>
    <property type="match status" value="1"/>
</dbReference>
<feature type="domain" description="PaaD zinc beta ribbon" evidence="1">
    <location>
        <begin position="4"/>
        <end position="44"/>
    </location>
</feature>
<feature type="non-terminal residue" evidence="2">
    <location>
        <position position="1"/>
    </location>
</feature>
<evidence type="ECO:0000259" key="1">
    <source>
        <dbReference type="Pfam" id="PF23451"/>
    </source>
</evidence>
<proteinExistence type="predicted"/>
<gene>
    <name evidence="2" type="ORF">D4N09_29550</name>
</gene>
<evidence type="ECO:0000313" key="2">
    <source>
        <dbReference type="EMBL" id="TXU21510.1"/>
    </source>
</evidence>
<dbReference type="EMBL" id="QYOH01000495">
    <property type="protein sequence ID" value="TXU21510.1"/>
    <property type="molecule type" value="Genomic_DNA"/>
</dbReference>
<reference evidence="2 3" key="1">
    <citation type="submission" date="2018-09" db="EMBL/GenBank/DDBJ databases">
        <title>Persistent metagenomic signatures of early life antibiotic treatment in the infant gut microbiota and resistome.</title>
        <authorList>
            <person name="Gasparrini A.J."/>
        </authorList>
    </citation>
    <scope>NUCLEOTIDE SEQUENCE [LARGE SCALE GENOMIC DNA]</scope>
    <source>
        <strain evidence="2 3">T0181B.E-10</strain>
    </source>
</reference>
<dbReference type="AlphaFoldDB" id="A0A8T9CKN0"/>
<dbReference type="RefSeq" id="WP_434543484.1">
    <property type="nucleotide sequence ID" value="NZ_QYOH01000495.1"/>
</dbReference>